<dbReference type="InterPro" id="IPR029044">
    <property type="entry name" value="Nucleotide-diphossugar_trans"/>
</dbReference>
<dbReference type="PANTHER" id="PTHR43685:SF2">
    <property type="entry name" value="GLYCOSYLTRANSFERASE 2-LIKE DOMAIN-CONTAINING PROTEIN"/>
    <property type="match status" value="1"/>
</dbReference>
<proteinExistence type="predicted"/>
<protein>
    <submittedName>
        <fullName evidence="2">Glycosyltransferase family 2 protein</fullName>
    </submittedName>
</protein>
<reference evidence="2" key="1">
    <citation type="submission" date="2022-10" db="EMBL/GenBank/DDBJ databases">
        <title>Rhodococcus sp.75.</title>
        <authorList>
            <person name="Sun M."/>
        </authorList>
    </citation>
    <scope>NUCLEOTIDE SEQUENCE</scope>
    <source>
        <strain evidence="2">75</strain>
    </source>
</reference>
<dbReference type="Proteomes" id="UP001164965">
    <property type="component" value="Chromosome"/>
</dbReference>
<accession>A0ABY6P001</accession>
<organism evidence="2 3">
    <name type="scientific">Rhodococcus antarcticus</name>
    <dbReference type="NCBI Taxonomy" id="2987751"/>
    <lineage>
        <taxon>Bacteria</taxon>
        <taxon>Bacillati</taxon>
        <taxon>Actinomycetota</taxon>
        <taxon>Actinomycetes</taxon>
        <taxon>Mycobacteriales</taxon>
        <taxon>Nocardiaceae</taxon>
        <taxon>Rhodococcus</taxon>
    </lineage>
</organism>
<sequence length="310" mass="33211">MTAQPQVDIVVATNRASPYLEAAVRSVAEQTYPHWSLIVVDDGVADPAFVPHAVRHITGARVIRHINRGLGASRNAGMAAGSSPLIAFLDDDDVWAPSKLDAQVDSLAAAADALGSFTGGWYMDHHGVSQGWGWTAATRSSTDFLRGAEPLPRIVTLMIRRTALDEIDGFLPSLTMAEDLEFTLRLLQAGPLACAPGQLTGYRRHANNMTAIDLVALRRAAEHALALVLVAAEQRGDATVLALLRENLRRSRAQWSKECARSVGAALRHLDLRTLALELRWAATTAPGSTTAAALQKAGAKLLAPRPADR</sequence>
<gene>
    <name evidence="2" type="ORF">RHODO2019_00095</name>
</gene>
<name>A0ABY6P001_9NOCA</name>
<dbReference type="PANTHER" id="PTHR43685">
    <property type="entry name" value="GLYCOSYLTRANSFERASE"/>
    <property type="match status" value="1"/>
</dbReference>
<evidence type="ECO:0000259" key="1">
    <source>
        <dbReference type="Pfam" id="PF00535"/>
    </source>
</evidence>
<dbReference type="EMBL" id="CP110615">
    <property type="protein sequence ID" value="UZJ24960.1"/>
    <property type="molecule type" value="Genomic_DNA"/>
</dbReference>
<keyword evidence="3" id="KW-1185">Reference proteome</keyword>
<dbReference type="Pfam" id="PF00535">
    <property type="entry name" value="Glycos_transf_2"/>
    <property type="match status" value="1"/>
</dbReference>
<evidence type="ECO:0000313" key="3">
    <source>
        <dbReference type="Proteomes" id="UP001164965"/>
    </source>
</evidence>
<dbReference type="Gene3D" id="3.90.550.10">
    <property type="entry name" value="Spore Coat Polysaccharide Biosynthesis Protein SpsA, Chain A"/>
    <property type="match status" value="1"/>
</dbReference>
<feature type="domain" description="Glycosyltransferase 2-like" evidence="1">
    <location>
        <begin position="9"/>
        <end position="117"/>
    </location>
</feature>
<dbReference type="InterPro" id="IPR001173">
    <property type="entry name" value="Glyco_trans_2-like"/>
</dbReference>
<dbReference type="InterPro" id="IPR050834">
    <property type="entry name" value="Glycosyltransf_2"/>
</dbReference>
<dbReference type="RefSeq" id="WP_265383066.1">
    <property type="nucleotide sequence ID" value="NZ_CP110615.1"/>
</dbReference>
<dbReference type="CDD" id="cd00761">
    <property type="entry name" value="Glyco_tranf_GTA_type"/>
    <property type="match status" value="1"/>
</dbReference>
<evidence type="ECO:0000313" key="2">
    <source>
        <dbReference type="EMBL" id="UZJ24960.1"/>
    </source>
</evidence>
<dbReference type="SUPFAM" id="SSF53448">
    <property type="entry name" value="Nucleotide-diphospho-sugar transferases"/>
    <property type="match status" value="1"/>
</dbReference>